<accession>A0A3P7EE61</accession>
<dbReference type="InParanoid" id="A0A3P7EE61"/>
<name>A0A3P7EE61_WUCBA</name>
<feature type="transmembrane region" description="Helical" evidence="1">
    <location>
        <begin position="243"/>
        <end position="259"/>
    </location>
</feature>
<reference evidence="2 3" key="1">
    <citation type="submission" date="2018-11" db="EMBL/GenBank/DDBJ databases">
        <authorList>
            <consortium name="Pathogen Informatics"/>
        </authorList>
    </citation>
    <scope>NUCLEOTIDE SEQUENCE [LARGE SCALE GENOMIC DNA]</scope>
</reference>
<proteinExistence type="predicted"/>
<dbReference type="Pfam" id="PF25969">
    <property type="entry name" value="NUDT9_N"/>
    <property type="match status" value="1"/>
</dbReference>
<gene>
    <name evidence="2" type="ORF">WBA_LOCUS8113</name>
</gene>
<dbReference type="Proteomes" id="UP000270924">
    <property type="component" value="Unassembled WGS sequence"/>
</dbReference>
<evidence type="ECO:0000313" key="3">
    <source>
        <dbReference type="Proteomes" id="UP000270924"/>
    </source>
</evidence>
<evidence type="ECO:0000313" key="2">
    <source>
        <dbReference type="EMBL" id="VDM14727.1"/>
    </source>
</evidence>
<protein>
    <submittedName>
        <fullName evidence="2">Uncharacterized protein</fullName>
    </submittedName>
</protein>
<dbReference type="EMBL" id="UYWW01006414">
    <property type="protein sequence ID" value="VDM14727.1"/>
    <property type="molecule type" value="Genomic_DNA"/>
</dbReference>
<sequence>MKSINLWNDAMIKSSTDSDINLKFTNDTNDTWNNLFETIPYDQMANIQKLIIAENYRSYHILITNYCPPFYCKSVNDFSNDLQKYVDISTKGNLVLLKKYWKRWQQNKMLELFQFSLPFTVDASGLPRNPNGRQGIAGRGNHLKFGPNLLNVYVLIRKIDNNHLMILLEGNTFPTRWRLSNGHYDEELQLILRNNLLSDSDIQVLSNQNLLNVGEIKNGVAHVKRVPVADVRDTDNAWMEHDVWAIFLGYIIFFFFFFFN</sequence>
<evidence type="ECO:0000256" key="1">
    <source>
        <dbReference type="SAM" id="Phobius"/>
    </source>
</evidence>
<organism evidence="2 3">
    <name type="scientific">Wuchereria bancrofti</name>
    <dbReference type="NCBI Taxonomy" id="6293"/>
    <lineage>
        <taxon>Eukaryota</taxon>
        <taxon>Metazoa</taxon>
        <taxon>Ecdysozoa</taxon>
        <taxon>Nematoda</taxon>
        <taxon>Chromadorea</taxon>
        <taxon>Rhabditida</taxon>
        <taxon>Spirurina</taxon>
        <taxon>Spiruromorpha</taxon>
        <taxon>Filarioidea</taxon>
        <taxon>Onchocercidae</taxon>
        <taxon>Wuchereria</taxon>
    </lineage>
</organism>
<dbReference type="OMA" id="PFYCKSV"/>
<dbReference type="OrthoDB" id="10056930at2759"/>
<keyword evidence="1" id="KW-0472">Membrane</keyword>
<keyword evidence="1" id="KW-0812">Transmembrane</keyword>
<keyword evidence="3" id="KW-1185">Reference proteome</keyword>
<keyword evidence="1" id="KW-1133">Transmembrane helix</keyword>
<dbReference type="AlphaFoldDB" id="A0A3P7EE61"/>